<dbReference type="Proteomes" id="UP001319865">
    <property type="component" value="Chromosome"/>
</dbReference>
<gene>
    <name evidence="1" type="ORF">GENT11_16160</name>
</gene>
<evidence type="ECO:0000313" key="1">
    <source>
        <dbReference type="EMBL" id="BDB53304.1"/>
    </source>
</evidence>
<sequence length="128" mass="15196">MYSRDEFIHQFRGDVLGKTDNHSSIEEEFQNKTLRPILKLQNDLIIQVFKNYLNQNRIHFDTFPLDKKMNTIENAIAKDSQLQNTYKGLIIAFFTLDEYQIYSTVSSGLNKRIRSMLMERLQSQLQLF</sequence>
<reference evidence="1 2" key="2">
    <citation type="journal article" date="2022" name="Microorganisms">
        <title>Complete Genome Sequences of Two Flavobacterium ammonificans Strains and a Flavobacterium ammoniigenes Strain of Ammonifying Bacterioplankton Isolated from Surface River Water.</title>
        <authorList>
            <person name="Suda W."/>
            <person name="Ogata Y."/>
            <person name="Shindo C."/>
            <person name="Watanabe K."/>
        </authorList>
    </citation>
    <scope>NUCLEOTIDE SEQUENCE [LARGE SCALE GENOMIC DNA]</scope>
    <source>
        <strain evidence="1 2">GENT11</strain>
    </source>
</reference>
<name>A0ABM7V021_9FLAO</name>
<proteinExistence type="predicted"/>
<dbReference type="RefSeq" id="WP_229329478.1">
    <property type="nucleotide sequence ID" value="NZ_AP025183.1"/>
</dbReference>
<evidence type="ECO:0008006" key="3">
    <source>
        <dbReference type="Google" id="ProtNLM"/>
    </source>
</evidence>
<evidence type="ECO:0000313" key="2">
    <source>
        <dbReference type="Proteomes" id="UP001319865"/>
    </source>
</evidence>
<accession>A0ABM7V021</accession>
<organism evidence="1 2">
    <name type="scientific">Flavobacterium ammonificans</name>
    <dbReference type="NCBI Taxonomy" id="1751056"/>
    <lineage>
        <taxon>Bacteria</taxon>
        <taxon>Pseudomonadati</taxon>
        <taxon>Bacteroidota</taxon>
        <taxon>Flavobacteriia</taxon>
        <taxon>Flavobacteriales</taxon>
        <taxon>Flavobacteriaceae</taxon>
        <taxon>Flavobacterium</taxon>
    </lineage>
</organism>
<reference evidence="1 2" key="1">
    <citation type="journal article" date="2022" name="Int. J. Syst. Evol. Microbiol.">
        <title>Flavobacterium ammonificans sp. nov. and Flavobacterium ammoniigenes sp. nov., ammonifying bacteria isolated from surface river water.</title>
        <authorList>
            <person name="Watanabe K."/>
            <person name="Kitamura T."/>
            <person name="Ogata Y."/>
            <person name="Shindo C."/>
            <person name="Suda W."/>
        </authorList>
    </citation>
    <scope>NUCLEOTIDE SEQUENCE [LARGE SCALE GENOMIC DNA]</scope>
    <source>
        <strain evidence="1 2">GENT11</strain>
    </source>
</reference>
<keyword evidence="2" id="KW-1185">Reference proteome</keyword>
<dbReference type="EMBL" id="AP025183">
    <property type="protein sequence ID" value="BDB53304.1"/>
    <property type="molecule type" value="Genomic_DNA"/>
</dbReference>
<protein>
    <recommendedName>
        <fullName evidence="3">Glyoxalase</fullName>
    </recommendedName>
</protein>